<sequence>MTQGKSTKHWRPTLAAITEDGVAREKVHMILMVWRMIRFLITLLITSFETLIKIVTVISLSKSYNLSLPISVPPLVYLLKELPPIPIIFTLRF</sequence>
<reference evidence="2 3" key="1">
    <citation type="journal article" date="2016" name="Sci. Rep.">
        <title>The genome sequence of the outbreeding globe artichoke constructed de novo incorporating a phase-aware low-pass sequencing strategy of F1 progeny.</title>
        <authorList>
            <person name="Scaglione D."/>
            <person name="Reyes-Chin-Wo S."/>
            <person name="Acquadro A."/>
            <person name="Froenicke L."/>
            <person name="Portis E."/>
            <person name="Beitel C."/>
            <person name="Tirone M."/>
            <person name="Mauro R."/>
            <person name="Lo Monaco A."/>
            <person name="Mauromicale G."/>
            <person name="Faccioli P."/>
            <person name="Cattivelli L."/>
            <person name="Rieseberg L."/>
            <person name="Michelmore R."/>
            <person name="Lanteri S."/>
        </authorList>
    </citation>
    <scope>NUCLEOTIDE SEQUENCE [LARGE SCALE GENOMIC DNA]</scope>
    <source>
        <strain evidence="2">2C</strain>
    </source>
</reference>
<evidence type="ECO:0000313" key="2">
    <source>
        <dbReference type="EMBL" id="KVI06542.1"/>
    </source>
</evidence>
<dbReference type="AlphaFoldDB" id="A0A124SGI8"/>
<keyword evidence="1" id="KW-0812">Transmembrane</keyword>
<evidence type="ECO:0000313" key="3">
    <source>
        <dbReference type="Proteomes" id="UP000243975"/>
    </source>
</evidence>
<dbReference type="EMBL" id="LEKV01001800">
    <property type="protein sequence ID" value="KVI06542.1"/>
    <property type="molecule type" value="Genomic_DNA"/>
</dbReference>
<name>A0A124SGI8_CYNCS</name>
<feature type="transmembrane region" description="Helical" evidence="1">
    <location>
        <begin position="39"/>
        <end position="60"/>
    </location>
</feature>
<evidence type="ECO:0000256" key="1">
    <source>
        <dbReference type="SAM" id="Phobius"/>
    </source>
</evidence>
<keyword evidence="3" id="KW-1185">Reference proteome</keyword>
<proteinExistence type="predicted"/>
<comment type="caution">
    <text evidence="2">The sequence shown here is derived from an EMBL/GenBank/DDBJ whole genome shotgun (WGS) entry which is preliminary data.</text>
</comment>
<accession>A0A124SGI8</accession>
<dbReference type="Gramene" id="KVI06542">
    <property type="protein sequence ID" value="KVI06542"/>
    <property type="gene ID" value="Ccrd_015109"/>
</dbReference>
<dbReference type="Proteomes" id="UP000243975">
    <property type="component" value="Unassembled WGS sequence"/>
</dbReference>
<organism evidence="2 3">
    <name type="scientific">Cynara cardunculus var. scolymus</name>
    <name type="common">Globe artichoke</name>
    <name type="synonym">Cynara scolymus</name>
    <dbReference type="NCBI Taxonomy" id="59895"/>
    <lineage>
        <taxon>Eukaryota</taxon>
        <taxon>Viridiplantae</taxon>
        <taxon>Streptophyta</taxon>
        <taxon>Embryophyta</taxon>
        <taxon>Tracheophyta</taxon>
        <taxon>Spermatophyta</taxon>
        <taxon>Magnoliopsida</taxon>
        <taxon>eudicotyledons</taxon>
        <taxon>Gunneridae</taxon>
        <taxon>Pentapetalae</taxon>
        <taxon>asterids</taxon>
        <taxon>campanulids</taxon>
        <taxon>Asterales</taxon>
        <taxon>Asteraceae</taxon>
        <taxon>Carduoideae</taxon>
        <taxon>Cardueae</taxon>
        <taxon>Carduinae</taxon>
        <taxon>Cynara</taxon>
    </lineage>
</organism>
<keyword evidence="1" id="KW-0472">Membrane</keyword>
<keyword evidence="1" id="KW-1133">Transmembrane helix</keyword>
<evidence type="ECO:0008006" key="4">
    <source>
        <dbReference type="Google" id="ProtNLM"/>
    </source>
</evidence>
<gene>
    <name evidence="2" type="ORF">Ccrd_015109</name>
</gene>
<protein>
    <recommendedName>
        <fullName evidence="4">Transmembrane protein</fullName>
    </recommendedName>
</protein>